<dbReference type="EMBL" id="JAVREO010000002">
    <property type="protein sequence ID" value="MDT0265393.1"/>
    <property type="molecule type" value="Genomic_DNA"/>
</dbReference>
<feature type="domain" description="DUF1990" evidence="1">
    <location>
        <begin position="11"/>
        <end position="170"/>
    </location>
</feature>
<accession>A0ABU2JKY7</accession>
<keyword evidence="3" id="KW-1185">Reference proteome</keyword>
<dbReference type="Pfam" id="PF09348">
    <property type="entry name" value="DUF1990"/>
    <property type="match status" value="1"/>
</dbReference>
<dbReference type="Proteomes" id="UP001183410">
    <property type="component" value="Unassembled WGS sequence"/>
</dbReference>
<dbReference type="RefSeq" id="WP_311664671.1">
    <property type="nucleotide sequence ID" value="NZ_JAVREO010000002.1"/>
</dbReference>
<name>A0ABU2JKY7_9ACTN</name>
<evidence type="ECO:0000313" key="3">
    <source>
        <dbReference type="Proteomes" id="UP001183410"/>
    </source>
</evidence>
<dbReference type="PANTHER" id="PTHR34202:SF1">
    <property type="entry name" value="UPF0548 PROTEIN"/>
    <property type="match status" value="1"/>
</dbReference>
<reference evidence="3" key="1">
    <citation type="submission" date="2023-07" db="EMBL/GenBank/DDBJ databases">
        <title>30 novel species of actinomycetes from the DSMZ collection.</title>
        <authorList>
            <person name="Nouioui I."/>
        </authorList>
    </citation>
    <scope>NUCLEOTIDE SEQUENCE [LARGE SCALE GENOMIC DNA]</scope>
    <source>
        <strain evidence="3">DSM 44915</strain>
    </source>
</reference>
<dbReference type="PANTHER" id="PTHR34202">
    <property type="entry name" value="UPF0548 PROTEIN"/>
    <property type="match status" value="1"/>
</dbReference>
<dbReference type="InterPro" id="IPR018960">
    <property type="entry name" value="DUF1990"/>
</dbReference>
<protein>
    <submittedName>
        <fullName evidence="2">DUF1990 domain-containing protein</fullName>
    </submittedName>
</protein>
<dbReference type="PIRSF" id="PIRSF010260">
    <property type="entry name" value="UCP010260"/>
    <property type="match status" value="1"/>
</dbReference>
<proteinExistence type="predicted"/>
<gene>
    <name evidence="2" type="ORF">RM844_03700</name>
</gene>
<sequence>MTSPLSSDGYSYREVGVTGDGAAARVPAGWHRLRSRVRLGAGPGVWAAAAEALFTWRMHRSAWVPVASGTPRAAPGVVALIGPGPRWPRLSASCRVVWTLAEPDRVGFAYGTLPGHPESGEESFVLERDRDGAVWLTVTAISRPAAWYMRLAGPVGRLARRGIVRRYGRALRRLAAR</sequence>
<evidence type="ECO:0000313" key="2">
    <source>
        <dbReference type="EMBL" id="MDT0265393.1"/>
    </source>
</evidence>
<dbReference type="InterPro" id="IPR014457">
    <property type="entry name" value="UCP010260"/>
</dbReference>
<evidence type="ECO:0000259" key="1">
    <source>
        <dbReference type="Pfam" id="PF09348"/>
    </source>
</evidence>
<comment type="caution">
    <text evidence="2">The sequence shown here is derived from an EMBL/GenBank/DDBJ whole genome shotgun (WGS) entry which is preliminary data.</text>
</comment>
<organism evidence="2 3">
    <name type="scientific">Streptomyces chisholmiae</name>
    <dbReference type="NCBI Taxonomy" id="3075540"/>
    <lineage>
        <taxon>Bacteria</taxon>
        <taxon>Bacillati</taxon>
        <taxon>Actinomycetota</taxon>
        <taxon>Actinomycetes</taxon>
        <taxon>Kitasatosporales</taxon>
        <taxon>Streptomycetaceae</taxon>
        <taxon>Streptomyces</taxon>
    </lineage>
</organism>